<evidence type="ECO:0000256" key="2">
    <source>
        <dbReference type="ARBA" id="ARBA00007553"/>
    </source>
</evidence>
<sequence length="244" mass="27092">MEVDYHIDHIPKTTANNRRPGIRLDATTITIHSTGNPSSTARNERAWLTNPANTRTASFHIVIDDKEAIEVIPLNEVAWHAGDGSGTASGNRTSIAIELCESGNQEQTISNAVELVAELLLERGWSTDRLRRHFDWSGKNCPRLMNTDGRWSGWHAFVAQVAAKLRELQADEDDDEPFPDDDEQEGDHSDDENGGITMTVEDANKIIRFLSAAYMATNNKAARKEFNRLANELRKASGQDPIVG</sequence>
<feature type="region of interest" description="Disordered" evidence="8">
    <location>
        <begin position="170"/>
        <end position="196"/>
    </location>
</feature>
<organism evidence="10 11">
    <name type="scientific">Paenibacillus montaniterrae</name>
    <dbReference type="NCBI Taxonomy" id="429341"/>
    <lineage>
        <taxon>Bacteria</taxon>
        <taxon>Bacillati</taxon>
        <taxon>Bacillota</taxon>
        <taxon>Bacilli</taxon>
        <taxon>Bacillales</taxon>
        <taxon>Paenibacillaceae</taxon>
        <taxon>Paenibacillus</taxon>
    </lineage>
</organism>
<comment type="catalytic activity">
    <reaction evidence="1">
        <text>Hydrolyzes the link between N-acetylmuramoyl residues and L-amino acid residues in certain cell-wall glycopeptides.</text>
        <dbReference type="EC" id="3.5.1.28"/>
    </reaction>
</comment>
<dbReference type="GO" id="GO:0071555">
    <property type="term" value="P:cell wall organization"/>
    <property type="evidence" value="ECO:0007669"/>
    <property type="project" value="UniProtKB-KW"/>
</dbReference>
<evidence type="ECO:0000256" key="4">
    <source>
        <dbReference type="ARBA" id="ARBA00022801"/>
    </source>
</evidence>
<proteinExistence type="inferred from homology"/>
<dbReference type="InterPro" id="IPR036505">
    <property type="entry name" value="Amidase/PGRP_sf"/>
</dbReference>
<dbReference type="GO" id="GO:0030420">
    <property type="term" value="P:establishment of competence for transformation"/>
    <property type="evidence" value="ECO:0007669"/>
    <property type="project" value="UniProtKB-KW"/>
</dbReference>
<dbReference type="AlphaFoldDB" id="A0A919YNH0"/>
<keyword evidence="7" id="KW-0961">Cell wall biogenesis/degradation</keyword>
<evidence type="ECO:0000256" key="7">
    <source>
        <dbReference type="ARBA" id="ARBA00023316"/>
    </source>
</evidence>
<keyword evidence="5" id="KW-0749">Sporulation</keyword>
<evidence type="ECO:0000256" key="6">
    <source>
        <dbReference type="ARBA" id="ARBA00023287"/>
    </source>
</evidence>
<dbReference type="GO" id="GO:0008745">
    <property type="term" value="F:N-acetylmuramoyl-L-alanine amidase activity"/>
    <property type="evidence" value="ECO:0007669"/>
    <property type="project" value="UniProtKB-EC"/>
</dbReference>
<keyword evidence="6" id="KW-0178">Competence</keyword>
<dbReference type="PANTHER" id="PTHR30417">
    <property type="entry name" value="N-ACETYLMURAMOYL-L-ALANINE AMIDASE AMID"/>
    <property type="match status" value="1"/>
</dbReference>
<evidence type="ECO:0000259" key="9">
    <source>
        <dbReference type="SMART" id="SM00644"/>
    </source>
</evidence>
<feature type="compositionally biased region" description="Acidic residues" evidence="8">
    <location>
        <begin position="170"/>
        <end position="193"/>
    </location>
</feature>
<evidence type="ECO:0000256" key="3">
    <source>
        <dbReference type="ARBA" id="ARBA00011901"/>
    </source>
</evidence>
<dbReference type="RefSeq" id="WP_213512725.1">
    <property type="nucleotide sequence ID" value="NZ_BOSE01000001.1"/>
</dbReference>
<name>A0A919YNH0_9BACL</name>
<dbReference type="GO" id="GO:0009254">
    <property type="term" value="P:peptidoglycan turnover"/>
    <property type="evidence" value="ECO:0007669"/>
    <property type="project" value="TreeGrafter"/>
</dbReference>
<dbReference type="Gene3D" id="3.40.80.10">
    <property type="entry name" value="Peptidoglycan recognition protein-like"/>
    <property type="match status" value="1"/>
</dbReference>
<evidence type="ECO:0000256" key="5">
    <source>
        <dbReference type="ARBA" id="ARBA00022969"/>
    </source>
</evidence>
<dbReference type="GO" id="GO:0009253">
    <property type="term" value="P:peptidoglycan catabolic process"/>
    <property type="evidence" value="ECO:0007669"/>
    <property type="project" value="InterPro"/>
</dbReference>
<evidence type="ECO:0000256" key="1">
    <source>
        <dbReference type="ARBA" id="ARBA00001561"/>
    </source>
</evidence>
<dbReference type="GO" id="GO:0030435">
    <property type="term" value="P:sporulation resulting in formation of a cellular spore"/>
    <property type="evidence" value="ECO:0007669"/>
    <property type="project" value="UniProtKB-KW"/>
</dbReference>
<evidence type="ECO:0000313" key="10">
    <source>
        <dbReference type="EMBL" id="GIP14501.1"/>
    </source>
</evidence>
<dbReference type="PANTHER" id="PTHR30417:SF11">
    <property type="entry name" value="N-ACETYLMURAMOYL-L-ALANINE AMIDASE XLYA"/>
    <property type="match status" value="1"/>
</dbReference>
<keyword evidence="11" id="KW-1185">Reference proteome</keyword>
<protein>
    <recommendedName>
        <fullName evidence="3">N-acetylmuramoyl-L-alanine amidase</fullName>
        <ecNumber evidence="3">3.5.1.28</ecNumber>
    </recommendedName>
</protein>
<comment type="similarity">
    <text evidence="2">Belongs to the N-acetylmuramoyl-L-alanine amidase 2 family.</text>
</comment>
<dbReference type="InterPro" id="IPR051206">
    <property type="entry name" value="NAMLAA_amidase_2"/>
</dbReference>
<evidence type="ECO:0000313" key="11">
    <source>
        <dbReference type="Proteomes" id="UP000683139"/>
    </source>
</evidence>
<reference evidence="10" key="1">
    <citation type="submission" date="2021-03" db="EMBL/GenBank/DDBJ databases">
        <title>Antimicrobial resistance genes in bacteria isolated from Japanese honey, and their potential for conferring macrolide and lincosamide resistance in the American foulbrood pathogen Paenibacillus larvae.</title>
        <authorList>
            <person name="Okamoto M."/>
            <person name="Kumagai M."/>
            <person name="Kanamori H."/>
            <person name="Takamatsu D."/>
        </authorList>
    </citation>
    <scope>NUCLEOTIDE SEQUENCE</scope>
    <source>
        <strain evidence="10">J40TS1</strain>
    </source>
</reference>
<feature type="domain" description="N-acetylmuramoyl-L-alanine amidase" evidence="9">
    <location>
        <begin position="16"/>
        <end position="161"/>
    </location>
</feature>
<dbReference type="InterPro" id="IPR002502">
    <property type="entry name" value="Amidase_domain"/>
</dbReference>
<comment type="caution">
    <text evidence="10">The sequence shown here is derived from an EMBL/GenBank/DDBJ whole genome shotgun (WGS) entry which is preliminary data.</text>
</comment>
<dbReference type="CDD" id="cd06583">
    <property type="entry name" value="PGRP"/>
    <property type="match status" value="1"/>
</dbReference>
<gene>
    <name evidence="10" type="ORF">J40TS1_01430</name>
</gene>
<dbReference type="EMBL" id="BOSE01000001">
    <property type="protein sequence ID" value="GIP14501.1"/>
    <property type="molecule type" value="Genomic_DNA"/>
</dbReference>
<dbReference type="EC" id="3.5.1.28" evidence="3"/>
<keyword evidence="4" id="KW-0378">Hydrolase</keyword>
<accession>A0A919YNH0</accession>
<dbReference type="Proteomes" id="UP000683139">
    <property type="component" value="Unassembled WGS sequence"/>
</dbReference>
<dbReference type="SUPFAM" id="SSF55846">
    <property type="entry name" value="N-acetylmuramoyl-L-alanine amidase-like"/>
    <property type="match status" value="1"/>
</dbReference>
<evidence type="ECO:0000256" key="8">
    <source>
        <dbReference type="SAM" id="MobiDB-lite"/>
    </source>
</evidence>
<dbReference type="SMART" id="SM00644">
    <property type="entry name" value="Ami_2"/>
    <property type="match status" value="1"/>
</dbReference>
<dbReference type="Pfam" id="PF01510">
    <property type="entry name" value="Amidase_2"/>
    <property type="match status" value="1"/>
</dbReference>